<dbReference type="PROSITE" id="PS51194">
    <property type="entry name" value="HELICASE_CTER"/>
    <property type="match status" value="1"/>
</dbReference>
<dbReference type="CDD" id="cd17922">
    <property type="entry name" value="DEXHc_LHR-like"/>
    <property type="match status" value="1"/>
</dbReference>
<protein>
    <submittedName>
        <fullName evidence="5">DEAD/DEAH box helicase</fullName>
    </submittedName>
</protein>
<dbReference type="Pfam" id="PF00271">
    <property type="entry name" value="Helicase_C"/>
    <property type="match status" value="1"/>
</dbReference>
<evidence type="ECO:0000313" key="6">
    <source>
        <dbReference type="Proteomes" id="UP001370348"/>
    </source>
</evidence>
<dbReference type="SMART" id="SM00487">
    <property type="entry name" value="DEXDc"/>
    <property type="match status" value="1"/>
</dbReference>
<dbReference type="EMBL" id="CP089984">
    <property type="protein sequence ID" value="WXB17694.1"/>
    <property type="molecule type" value="Genomic_DNA"/>
</dbReference>
<dbReference type="SUPFAM" id="SSF52540">
    <property type="entry name" value="P-loop containing nucleoside triphosphate hydrolases"/>
    <property type="match status" value="1"/>
</dbReference>
<dbReference type="Pfam" id="PF00270">
    <property type="entry name" value="DEAD"/>
    <property type="match status" value="1"/>
</dbReference>
<reference evidence="5 6" key="1">
    <citation type="submission" date="2021-12" db="EMBL/GenBank/DDBJ databases">
        <title>Discovery of the Pendulisporaceae a myxobacterial family with distinct sporulation behavior and unique specialized metabolism.</title>
        <authorList>
            <person name="Garcia R."/>
            <person name="Popoff A."/>
            <person name="Bader C.D."/>
            <person name="Loehr J."/>
            <person name="Walesch S."/>
            <person name="Walt C."/>
            <person name="Boldt J."/>
            <person name="Bunk B."/>
            <person name="Haeckl F.J.F.P.J."/>
            <person name="Gunesch A.P."/>
            <person name="Birkelbach J."/>
            <person name="Nuebel U."/>
            <person name="Pietschmann T."/>
            <person name="Bach T."/>
            <person name="Mueller R."/>
        </authorList>
    </citation>
    <scope>NUCLEOTIDE SEQUENCE [LARGE SCALE GENOMIC DNA]</scope>
    <source>
        <strain evidence="5 6">MSr11954</strain>
    </source>
</reference>
<keyword evidence="1" id="KW-0547">Nucleotide-binding</keyword>
<keyword evidence="2" id="KW-0067">ATP-binding</keyword>
<evidence type="ECO:0000259" key="4">
    <source>
        <dbReference type="PROSITE" id="PS51194"/>
    </source>
</evidence>
<keyword evidence="5" id="KW-0347">Helicase</keyword>
<feature type="domain" description="Helicase C-terminal" evidence="4">
    <location>
        <begin position="246"/>
        <end position="409"/>
    </location>
</feature>
<feature type="domain" description="Helicase ATP-binding" evidence="3">
    <location>
        <begin position="33"/>
        <end position="197"/>
    </location>
</feature>
<evidence type="ECO:0000256" key="2">
    <source>
        <dbReference type="ARBA" id="ARBA00022840"/>
    </source>
</evidence>
<evidence type="ECO:0000259" key="3">
    <source>
        <dbReference type="PROSITE" id="PS51192"/>
    </source>
</evidence>
<dbReference type="PANTHER" id="PTHR47962:SF5">
    <property type="entry name" value="ATP-DEPENDENT HELICASE LHR-RELATED"/>
    <property type="match status" value="1"/>
</dbReference>
<sequence length="726" mass="79199">MREAFDALHTNVQRKLWDMRWTELRPIQVQAIRHLLGKGGDCILSSPTASGKTEAAFLPILSAIADDPAGSVRAVYIGPLKALIDDQFRRLEELCERLEVPVHRWHGDVGDGARRRLLAAPGGVLLITPESLEAMFVRRATAMPRLFRRLAYVVVDEMHAFLGTERGAQLVCQLHRLRMRAGCDPVRIGLSATLGDAPSARGWLRPGGPAATLIEDSASETTLAIRVRGLWRRAPRAGGEREDAIEVDTSLVELARAILLAGKGNTNLIFANAKSRIEALADALVREAESMQLADAIVVHHGSLSKEMRAHAEERLRAAGPCSAVCSNTLELGIDIGQIDEVVQVSAPWSVASLVQRVGRSGRRAHARRVLRGYFVEDAADAQSVVWDGLHLEFLRAVALIELMLERFLEPPHLGRAHASTLIHQILSTLAETGGATAAVLYARVVGSGAFAAATPESFAEVLRELGRRDLIEQMGDGSLVLGDRGQDQVDHYTFYAAFHAPEELRVLHGDDVLGTLAEVPPPGEHVIFAGRRWRVDAIDMERRAVFVSPSKGGKPPAFISPPGLVHPEVHRKMRELLLGGNEPAYLDDVAKAILKSSRATAARVGYFAPSAQPFAGGLRLFLFGGTRVHKTLYLVLARAGIDVDVYDIGLEARGATENIVDTLRAFANAPDPEGLAAFADEKLEQRRFGREKFEPFLPPSLWRAVFVREELDIPSVVVMVQGITS</sequence>
<keyword evidence="5" id="KW-0378">Hydrolase</keyword>
<dbReference type="PANTHER" id="PTHR47962">
    <property type="entry name" value="ATP-DEPENDENT HELICASE LHR-RELATED-RELATED"/>
    <property type="match status" value="1"/>
</dbReference>
<dbReference type="PROSITE" id="PS51192">
    <property type="entry name" value="HELICASE_ATP_BIND_1"/>
    <property type="match status" value="1"/>
</dbReference>
<organism evidence="5 6">
    <name type="scientific">Pendulispora albinea</name>
    <dbReference type="NCBI Taxonomy" id="2741071"/>
    <lineage>
        <taxon>Bacteria</taxon>
        <taxon>Pseudomonadati</taxon>
        <taxon>Myxococcota</taxon>
        <taxon>Myxococcia</taxon>
        <taxon>Myxococcales</taxon>
        <taxon>Sorangiineae</taxon>
        <taxon>Pendulisporaceae</taxon>
        <taxon>Pendulispora</taxon>
    </lineage>
</organism>
<dbReference type="GO" id="GO:0004386">
    <property type="term" value="F:helicase activity"/>
    <property type="evidence" value="ECO:0007669"/>
    <property type="project" value="UniProtKB-KW"/>
</dbReference>
<keyword evidence="6" id="KW-1185">Reference proteome</keyword>
<dbReference type="InterPro" id="IPR027417">
    <property type="entry name" value="P-loop_NTPase"/>
</dbReference>
<dbReference type="InterPro" id="IPR014001">
    <property type="entry name" value="Helicase_ATP-bd"/>
</dbReference>
<dbReference type="InterPro" id="IPR001650">
    <property type="entry name" value="Helicase_C-like"/>
</dbReference>
<gene>
    <name evidence="5" type="ORF">LZC94_10575</name>
</gene>
<evidence type="ECO:0000256" key="1">
    <source>
        <dbReference type="ARBA" id="ARBA00022741"/>
    </source>
</evidence>
<name>A0ABZ2M3B6_9BACT</name>
<accession>A0ABZ2M3B6</accession>
<dbReference type="Gene3D" id="3.40.50.300">
    <property type="entry name" value="P-loop containing nucleotide triphosphate hydrolases"/>
    <property type="match status" value="2"/>
</dbReference>
<dbReference type="Proteomes" id="UP001370348">
    <property type="component" value="Chromosome"/>
</dbReference>
<dbReference type="RefSeq" id="WP_394827335.1">
    <property type="nucleotide sequence ID" value="NZ_CP089984.1"/>
</dbReference>
<evidence type="ECO:0000313" key="5">
    <source>
        <dbReference type="EMBL" id="WXB17694.1"/>
    </source>
</evidence>
<dbReference type="InterPro" id="IPR011545">
    <property type="entry name" value="DEAD/DEAH_box_helicase_dom"/>
</dbReference>
<dbReference type="InterPro" id="IPR052511">
    <property type="entry name" value="ATP-dep_Helicase"/>
</dbReference>
<dbReference type="SMART" id="SM00490">
    <property type="entry name" value="HELICc"/>
    <property type="match status" value="1"/>
</dbReference>
<proteinExistence type="predicted"/>